<feature type="region of interest" description="Disordered" evidence="2">
    <location>
        <begin position="330"/>
        <end position="352"/>
    </location>
</feature>
<gene>
    <name evidence="4" type="ORF">XH91_27485</name>
</gene>
<dbReference type="GO" id="GO:0010411">
    <property type="term" value="P:xyloglucan metabolic process"/>
    <property type="evidence" value="ECO:0007669"/>
    <property type="project" value="TreeGrafter"/>
</dbReference>
<proteinExistence type="predicted"/>
<dbReference type="NCBIfam" id="TIGR02601">
    <property type="entry name" value="autotrns_rpt"/>
    <property type="match status" value="2"/>
</dbReference>
<evidence type="ECO:0000256" key="1">
    <source>
        <dbReference type="ARBA" id="ARBA00022729"/>
    </source>
</evidence>
<feature type="compositionally biased region" description="Polar residues" evidence="2">
    <location>
        <begin position="330"/>
        <end position="350"/>
    </location>
</feature>
<dbReference type="EMBL" id="CP030053">
    <property type="protein sequence ID" value="QAU48727.1"/>
    <property type="molecule type" value="Genomic_DNA"/>
</dbReference>
<dbReference type="KEGG" id="bgz:XH91_27485"/>
<dbReference type="InterPro" id="IPR052025">
    <property type="entry name" value="Xyloglucanase_GH74"/>
</dbReference>
<dbReference type="Pfam" id="PF03797">
    <property type="entry name" value="Autotransporter"/>
    <property type="match status" value="1"/>
</dbReference>
<dbReference type="SMART" id="SM00869">
    <property type="entry name" value="Autotransporter"/>
    <property type="match status" value="1"/>
</dbReference>
<feature type="domain" description="Autotransporter" evidence="3">
    <location>
        <begin position="1260"/>
        <end position="1542"/>
    </location>
</feature>
<reference evidence="4 5" key="1">
    <citation type="submission" date="2018-06" db="EMBL/GenBank/DDBJ databases">
        <title>Comparative genomics of rhizobia nodulating Arachis hypogaea in China.</title>
        <authorList>
            <person name="Li Y."/>
        </authorList>
    </citation>
    <scope>NUCLEOTIDE SEQUENCE [LARGE SCALE GENOMIC DNA]</scope>
    <source>
        <strain evidence="4 5">CCBAU 51670</strain>
    </source>
</reference>
<dbReference type="InterPro" id="IPR005546">
    <property type="entry name" value="Autotransporte_beta"/>
</dbReference>
<dbReference type="Gene3D" id="2.130.10.10">
    <property type="entry name" value="YVTN repeat-like/Quinoprotein amine dehydrogenase"/>
    <property type="match status" value="3"/>
</dbReference>
<dbReference type="InterPro" id="IPR011050">
    <property type="entry name" value="Pectin_lyase_fold/virulence"/>
</dbReference>
<dbReference type="Gene3D" id="2.40.128.130">
    <property type="entry name" value="Autotransporter beta-domain"/>
    <property type="match status" value="1"/>
</dbReference>
<dbReference type="InterPro" id="IPR015943">
    <property type="entry name" value="WD40/YVTN_repeat-like_dom_sf"/>
</dbReference>
<dbReference type="PANTHER" id="PTHR43739:SF5">
    <property type="entry name" value="EXO-ALPHA-SIALIDASE"/>
    <property type="match status" value="1"/>
</dbReference>
<accession>A0AAE5X4G9</accession>
<sequence length="1542" mass="155612">MSGAIEAIAADPSNANIIYAGSVNGGVWKTTDGGASWTPLTDQKSSLSIASVTLDPTDLTHQTIIVGTGATSNGGFASASTFTDPRNFGNLPGLIYYSTNGGASFTTIANPTLAGQSITDVAVRGQTILAASYEPRVMEAGGSFYSGGLYRSTNGGTTFTAVGGAGGSGLPAGPITSLVGDPANANIFYATVTASSAATNNQTAVYKSTDGGATWSAVFTSANTGLITAGTQTTIKLGVGANGVLAIGIVDLSTFKLTGLYYNATGGSGAYTALTAPNVNGGAQAPVNIALAVDPAHPNLVYVMGDNNFSSNGGINALAAYRVNASNNTSQALGDDTSTPTNTANGSTTHPDGRALTFDANGKLLLGVDGGIYSRTSPSTTGGVFQGMNNLATMELYSSAYDGNSKRVVIAAQDNGASLQSALGGQTFNQIQAGDGINARVNDRTLGTSSAIYTTTQFLGQPTRLIVDSLGNVTQRASVNFIGANPQNFTGPLVLNNVDPTRIAIESDGVSVTTDSLTGANGPSATTINLALTNLGGTGTFVTTIDYGTRNNTNALLAGSFSGVAFSSTAAASSLQQLGAYAGSAPTSVKLDLRSDQRFFVADSINLYGSTNQGTSFQNLTSNLPANFTRPTSLGFVDYNGVDALLVGGVNNADNAGSPLVVADSNAAGALSGWRRLGTGLPNTTVTSLAFDEKTDTLGVGTDGRGAYLLHDFSSNFDSALVLQFGLANNDSVPGASQLTNGNYASRPLVKYGTGTLTVSVASSYTGTTEVQQGTMAAGAANVFAAHSAFTVDSGAILSLNGFNQTIGSLAGSGATQLGPATLTTGNDNSSTAYAGVISGGGSLTKIGSGTFMLTVNNTYGGVTTVSNGTLEIANGGSITNSVSLTNAANFMVDSGGFATFGSVTNTATGIIAVAAGGTVHDDLNNAGLVNNSGNYFANVASNTGTIVNSGTWTGTINTSGSFSNTSGATVSGLLTNSGSASNAGTLNGGLTNTAGTFNNTGTINGATTIAGGAFSGTGSVGALAIGSGAVFAPGNGTPGSTMNINGSLAFSSGALFQVAVNPQTASLATVSGAATPGGASVQAFFSNGTYISKRYTIVSAGSVNGTFGSLSNVNLPANFSDSLSYDTAHAYLDLTLGFSTAPNFGSGLSGNQQAVANTLVNFFNSSGSIPIVFGTLTPSGLSQVSGEAATGSQQTTFNAMNQFLGVMTDPFIAGRGDPIAVGGSAMGYTDDESLAYAAKRRPDDALSTIYTKGRPAAPSFEQRWSVWAAGFGGSQQTDGNAAVVSNTTTSTLYATAVGADYRLSRDTLIGFALAGGGTSFSVANNLGGGRSDLFQAGSFFRHNAGPAYITAALAYGWQDVITDRTVTAAGVDRLRAEFNANTYSARLEGGYRFATRGIGLTPYAAAQVTSFDLPAYAERMIVGSNQFALAYNSQSITDIRSELGLRSDKAFAQDNGIVTLRSRLAWAHDFNSNRAIGATFQTLPGASFVVNGAAMASDSALVTASAEKKWLNGWSAAATFEGEFSNVTRSYAGKGILRYAW</sequence>
<evidence type="ECO:0000313" key="5">
    <source>
        <dbReference type="Proteomes" id="UP000288972"/>
    </source>
</evidence>
<evidence type="ECO:0000313" key="4">
    <source>
        <dbReference type="EMBL" id="QAU48727.1"/>
    </source>
</evidence>
<dbReference type="Proteomes" id="UP000288972">
    <property type="component" value="Chromosome"/>
</dbReference>
<dbReference type="CDD" id="cd15482">
    <property type="entry name" value="Sialidase_non-viral"/>
    <property type="match status" value="1"/>
</dbReference>
<dbReference type="PROSITE" id="PS51208">
    <property type="entry name" value="AUTOTRANSPORTER"/>
    <property type="match status" value="1"/>
</dbReference>
<dbReference type="Pfam" id="PF12951">
    <property type="entry name" value="PATR"/>
    <property type="match status" value="2"/>
</dbReference>
<dbReference type="PANTHER" id="PTHR43739">
    <property type="entry name" value="XYLOGLUCANASE (EUROFUNG)"/>
    <property type="match status" value="1"/>
</dbReference>
<evidence type="ECO:0000259" key="3">
    <source>
        <dbReference type="PROSITE" id="PS51208"/>
    </source>
</evidence>
<organism evidence="4 5">
    <name type="scientific">Bradyrhizobium guangzhouense</name>
    <dbReference type="NCBI Taxonomy" id="1325095"/>
    <lineage>
        <taxon>Bacteria</taxon>
        <taxon>Pseudomonadati</taxon>
        <taxon>Pseudomonadota</taxon>
        <taxon>Alphaproteobacteria</taxon>
        <taxon>Hyphomicrobiales</taxon>
        <taxon>Nitrobacteraceae</taxon>
        <taxon>Bradyrhizobium</taxon>
    </lineage>
</organism>
<dbReference type="SUPFAM" id="SSF51126">
    <property type="entry name" value="Pectin lyase-like"/>
    <property type="match status" value="1"/>
</dbReference>
<dbReference type="SUPFAM" id="SSF103515">
    <property type="entry name" value="Autotransporter"/>
    <property type="match status" value="1"/>
</dbReference>
<evidence type="ECO:0000256" key="2">
    <source>
        <dbReference type="SAM" id="MobiDB-lite"/>
    </source>
</evidence>
<name>A0AAE5X4G9_9BRAD</name>
<dbReference type="SUPFAM" id="SSF110296">
    <property type="entry name" value="Oligoxyloglucan reducing end-specific cellobiohydrolase"/>
    <property type="match status" value="1"/>
</dbReference>
<dbReference type="InterPro" id="IPR013425">
    <property type="entry name" value="Autotrns_rpt"/>
</dbReference>
<keyword evidence="1" id="KW-0732">Signal</keyword>
<protein>
    <recommendedName>
        <fullName evidence="3">Autotransporter domain-containing protein</fullName>
    </recommendedName>
</protein>
<dbReference type="InterPro" id="IPR036709">
    <property type="entry name" value="Autotransporte_beta_dom_sf"/>
</dbReference>